<dbReference type="PROSITE" id="PS51354">
    <property type="entry name" value="GLUTAREDOXIN_2"/>
    <property type="match status" value="1"/>
</dbReference>
<evidence type="ECO:0000313" key="2">
    <source>
        <dbReference type="EMBL" id="MDR7164843.1"/>
    </source>
</evidence>
<evidence type="ECO:0000313" key="3">
    <source>
        <dbReference type="Proteomes" id="UP001262032"/>
    </source>
</evidence>
<name>A0AAW8NFM2_PSEOX</name>
<reference evidence="2" key="1">
    <citation type="submission" date="2023-07" db="EMBL/GenBank/DDBJ databases">
        <title>Sorghum-associated microbial communities from plants grown in Nebraska, USA.</title>
        <authorList>
            <person name="Schachtman D."/>
        </authorList>
    </citation>
    <scope>NUCLEOTIDE SEQUENCE</scope>
    <source>
        <strain evidence="2">BE261</strain>
    </source>
</reference>
<comment type="caution">
    <text evidence="2">The sequence shown here is derived from an EMBL/GenBank/DDBJ whole genome shotgun (WGS) entry which is preliminary data.</text>
</comment>
<gene>
    <name evidence="2" type="ORF">J2X12_002881</name>
</gene>
<dbReference type="Gene3D" id="3.40.30.10">
    <property type="entry name" value="Glutaredoxin"/>
    <property type="match status" value="1"/>
</dbReference>
<dbReference type="Pfam" id="PF00462">
    <property type="entry name" value="Glutaredoxin"/>
    <property type="match status" value="1"/>
</dbReference>
<dbReference type="InterPro" id="IPR002109">
    <property type="entry name" value="Glutaredoxin"/>
</dbReference>
<dbReference type="InterPro" id="IPR036249">
    <property type="entry name" value="Thioredoxin-like_sf"/>
</dbReference>
<protein>
    <submittedName>
        <fullName evidence="2">Glutaredoxin-like protein NrdH</fullName>
    </submittedName>
</protein>
<dbReference type="GeneID" id="97424206"/>
<dbReference type="AlphaFoldDB" id="A0AAW8NFM2"/>
<feature type="domain" description="Glutaredoxin" evidence="1">
    <location>
        <begin position="4"/>
        <end position="55"/>
    </location>
</feature>
<accession>A0AAW8NFM2</accession>
<dbReference type="Proteomes" id="UP001262032">
    <property type="component" value="Unassembled WGS sequence"/>
</dbReference>
<dbReference type="EMBL" id="JAVDWN010000010">
    <property type="protein sequence ID" value="MDR7164843.1"/>
    <property type="molecule type" value="Genomic_DNA"/>
</dbReference>
<organism evidence="2 3">
    <name type="scientific">Pseudarthrobacter oxydans</name>
    <name type="common">Arthrobacter oxydans</name>
    <dbReference type="NCBI Taxonomy" id="1671"/>
    <lineage>
        <taxon>Bacteria</taxon>
        <taxon>Bacillati</taxon>
        <taxon>Actinomycetota</taxon>
        <taxon>Actinomycetes</taxon>
        <taxon>Micrococcales</taxon>
        <taxon>Micrococcaceae</taxon>
        <taxon>Pseudarthrobacter</taxon>
    </lineage>
</organism>
<dbReference type="RefSeq" id="WP_310114106.1">
    <property type="nucleotide sequence ID" value="NZ_JAVDTN010000017.1"/>
</dbReference>
<evidence type="ECO:0000259" key="1">
    <source>
        <dbReference type="Pfam" id="PF00462"/>
    </source>
</evidence>
<dbReference type="SUPFAM" id="SSF52833">
    <property type="entry name" value="Thioredoxin-like"/>
    <property type="match status" value="1"/>
</dbReference>
<sequence>MSAIVIYSKKPCVQCTAVFRSFDKAGVEYEVRNLPDFPDEVEAFKAAGLMQAPIVESPYVETFSGNNINLVKEIIAAVKAA</sequence>
<proteinExistence type="predicted"/>